<evidence type="ECO:0000256" key="1">
    <source>
        <dbReference type="ARBA" id="ARBA00009232"/>
    </source>
</evidence>
<dbReference type="NCBIfam" id="NF002003">
    <property type="entry name" value="PRK00802.1-3"/>
    <property type="match status" value="1"/>
</dbReference>
<dbReference type="HAMAP" id="MF_00527">
    <property type="entry name" value="3MGH"/>
    <property type="match status" value="1"/>
</dbReference>
<sequence length="197" mass="22549">MKIKREFYLRSALEVAPDLLGLNLVHKSPEGITKGKIVEVEAYLGPLDKAAHSYKAPKSLRTMIQYGKGGFAYIYLIYGMYYCMNIVTNKRDIPEVVLIRALEPVDGIELMKQRRSTEKLQNLCSGPGKLCQAMGIDKSHYGADLCKGILYLETPELNKDFEIETSRRINIDYAEEARDYLWRYTIKNNPFVSVKNK</sequence>
<dbReference type="PANTHER" id="PTHR10429">
    <property type="entry name" value="DNA-3-METHYLADENINE GLYCOSYLASE"/>
    <property type="match status" value="1"/>
</dbReference>
<proteinExistence type="inferred from homology"/>
<dbReference type="FunFam" id="3.10.300.10:FF:000001">
    <property type="entry name" value="Putative 3-methyladenine DNA glycosylase"/>
    <property type="match status" value="1"/>
</dbReference>
<keyword evidence="7" id="KW-1185">Reference proteome</keyword>
<evidence type="ECO:0000313" key="6">
    <source>
        <dbReference type="EMBL" id="ROR31815.1"/>
    </source>
</evidence>
<dbReference type="PANTHER" id="PTHR10429:SF0">
    <property type="entry name" value="DNA-3-METHYLADENINE GLYCOSYLASE"/>
    <property type="match status" value="1"/>
</dbReference>
<evidence type="ECO:0000256" key="5">
    <source>
        <dbReference type="HAMAP-Rule" id="MF_00527"/>
    </source>
</evidence>
<evidence type="ECO:0000313" key="7">
    <source>
        <dbReference type="Proteomes" id="UP000273083"/>
    </source>
</evidence>
<keyword evidence="3 5" id="KW-0378">Hydrolase</keyword>
<keyword evidence="2 5" id="KW-0227">DNA damage</keyword>
<accession>A0A3N1XYY6</accession>
<dbReference type="Pfam" id="PF02245">
    <property type="entry name" value="Pur_DNA_glyco"/>
    <property type="match status" value="1"/>
</dbReference>
<dbReference type="GO" id="GO:0006284">
    <property type="term" value="P:base-excision repair"/>
    <property type="evidence" value="ECO:0007669"/>
    <property type="project" value="InterPro"/>
</dbReference>
<dbReference type="RefSeq" id="WP_123607902.1">
    <property type="nucleotide sequence ID" value="NZ_RJVG01000001.1"/>
</dbReference>
<dbReference type="SUPFAM" id="SSF50486">
    <property type="entry name" value="FMT C-terminal domain-like"/>
    <property type="match status" value="1"/>
</dbReference>
<keyword evidence="4 5" id="KW-0234">DNA repair</keyword>
<dbReference type="InterPro" id="IPR003180">
    <property type="entry name" value="MPG"/>
</dbReference>
<dbReference type="Proteomes" id="UP000273083">
    <property type="component" value="Unassembled WGS sequence"/>
</dbReference>
<dbReference type="InterPro" id="IPR036995">
    <property type="entry name" value="MPG_sf"/>
</dbReference>
<organism evidence="6 7">
    <name type="scientific">Mobilisporobacter senegalensis</name>
    <dbReference type="NCBI Taxonomy" id="1329262"/>
    <lineage>
        <taxon>Bacteria</taxon>
        <taxon>Bacillati</taxon>
        <taxon>Bacillota</taxon>
        <taxon>Clostridia</taxon>
        <taxon>Lachnospirales</taxon>
        <taxon>Lachnospiraceae</taxon>
        <taxon>Mobilisporobacter</taxon>
    </lineage>
</organism>
<evidence type="ECO:0000256" key="4">
    <source>
        <dbReference type="ARBA" id="ARBA00023204"/>
    </source>
</evidence>
<comment type="similarity">
    <text evidence="1 5">Belongs to the DNA glycosylase MPG family.</text>
</comment>
<comment type="caution">
    <text evidence="6">The sequence shown here is derived from an EMBL/GenBank/DDBJ whole genome shotgun (WGS) entry which is preliminary data.</text>
</comment>
<evidence type="ECO:0000256" key="3">
    <source>
        <dbReference type="ARBA" id="ARBA00022801"/>
    </source>
</evidence>
<dbReference type="CDD" id="cd00540">
    <property type="entry name" value="AAG"/>
    <property type="match status" value="1"/>
</dbReference>
<name>A0A3N1XYY6_9FIRM</name>
<dbReference type="AlphaFoldDB" id="A0A3N1XYY6"/>
<dbReference type="Gene3D" id="3.10.300.10">
    <property type="entry name" value="Methylpurine-DNA glycosylase (MPG)"/>
    <property type="match status" value="1"/>
</dbReference>
<evidence type="ECO:0000256" key="2">
    <source>
        <dbReference type="ARBA" id="ARBA00022763"/>
    </source>
</evidence>
<reference evidence="6 7" key="1">
    <citation type="submission" date="2018-11" db="EMBL/GenBank/DDBJ databases">
        <title>Genomic Encyclopedia of Type Strains, Phase IV (KMG-IV): sequencing the most valuable type-strain genomes for metagenomic binning, comparative biology and taxonomic classification.</title>
        <authorList>
            <person name="Goeker M."/>
        </authorList>
    </citation>
    <scope>NUCLEOTIDE SEQUENCE [LARGE SCALE GENOMIC DNA]</scope>
    <source>
        <strain evidence="6 7">DSM 26537</strain>
    </source>
</reference>
<dbReference type="EC" id="3.2.2.-" evidence="5"/>
<protein>
    <recommendedName>
        <fullName evidence="5">Putative 3-methyladenine DNA glycosylase</fullName>
        <ecNumber evidence="5">3.2.2.-</ecNumber>
    </recommendedName>
</protein>
<gene>
    <name evidence="6" type="ORF">EDD66_101434</name>
</gene>
<dbReference type="GO" id="GO:0003677">
    <property type="term" value="F:DNA binding"/>
    <property type="evidence" value="ECO:0007669"/>
    <property type="project" value="InterPro"/>
</dbReference>
<dbReference type="EMBL" id="RJVG01000001">
    <property type="protein sequence ID" value="ROR31815.1"/>
    <property type="molecule type" value="Genomic_DNA"/>
</dbReference>
<dbReference type="NCBIfam" id="TIGR00567">
    <property type="entry name" value="3mg"/>
    <property type="match status" value="1"/>
</dbReference>
<dbReference type="InterPro" id="IPR011034">
    <property type="entry name" value="Formyl_transferase-like_C_sf"/>
</dbReference>
<dbReference type="OrthoDB" id="9794313at2"/>
<dbReference type="GO" id="GO:0003905">
    <property type="term" value="F:alkylbase DNA N-glycosylase activity"/>
    <property type="evidence" value="ECO:0007669"/>
    <property type="project" value="InterPro"/>
</dbReference>